<evidence type="ECO:0000313" key="1">
    <source>
        <dbReference type="EMBL" id="KER31615.1"/>
    </source>
</evidence>
<keyword evidence="2" id="KW-1185">Reference proteome</keyword>
<accession>A0A075A7I1</accession>
<dbReference type="GeneID" id="20316316"/>
<dbReference type="Proteomes" id="UP000054324">
    <property type="component" value="Unassembled WGS sequence"/>
</dbReference>
<dbReference type="KEGG" id="ovi:T265_02128"/>
<gene>
    <name evidence="1" type="ORF">T265_02128</name>
</gene>
<name>A0A075A7I1_OPIVI</name>
<dbReference type="EMBL" id="KL596643">
    <property type="protein sequence ID" value="KER31615.1"/>
    <property type="molecule type" value="Genomic_DNA"/>
</dbReference>
<dbReference type="RefSeq" id="XP_009164566.1">
    <property type="nucleotide sequence ID" value="XM_009166302.1"/>
</dbReference>
<dbReference type="CTD" id="20316316"/>
<proteinExistence type="predicted"/>
<evidence type="ECO:0000313" key="2">
    <source>
        <dbReference type="Proteomes" id="UP000054324"/>
    </source>
</evidence>
<protein>
    <submittedName>
        <fullName evidence="1">Uncharacterized protein</fullName>
    </submittedName>
</protein>
<sequence length="135" mass="15417">MEVGSPPPPSRKHQQMVNKVVNGRTTHATVLGMDIPSPLASKESYRRNLNPGFVPQLTTRARYRLSLKRKKRLNRIKCSKDVDSRYITAIRSQTVSQVSGTSPTLVFRFNLFKLGQLRPKKFRGEVCHVNNRDVK</sequence>
<reference evidence="1 2" key="1">
    <citation type="submission" date="2013-11" db="EMBL/GenBank/DDBJ databases">
        <title>Opisthorchis viverrini - life in the bile duct.</title>
        <authorList>
            <person name="Young N.D."/>
            <person name="Nagarajan N."/>
            <person name="Lin S.J."/>
            <person name="Korhonen P.K."/>
            <person name="Jex A.R."/>
            <person name="Hall R.S."/>
            <person name="Safavi-Hemami H."/>
            <person name="Kaewkong W."/>
            <person name="Bertrand D."/>
            <person name="Gao S."/>
            <person name="Seet Q."/>
            <person name="Wongkham S."/>
            <person name="Teh B.T."/>
            <person name="Wongkham C."/>
            <person name="Intapan P.M."/>
            <person name="Maleewong W."/>
            <person name="Yang X."/>
            <person name="Hu M."/>
            <person name="Wang Z."/>
            <person name="Hofmann A."/>
            <person name="Sternberg P.W."/>
            <person name="Tan P."/>
            <person name="Wang J."/>
            <person name="Gasser R.B."/>
        </authorList>
    </citation>
    <scope>NUCLEOTIDE SEQUENCE [LARGE SCALE GENOMIC DNA]</scope>
</reference>
<dbReference type="AlphaFoldDB" id="A0A075A7I1"/>
<organism evidence="1 2">
    <name type="scientific">Opisthorchis viverrini</name>
    <name type="common">Southeast Asian liver fluke</name>
    <dbReference type="NCBI Taxonomy" id="6198"/>
    <lineage>
        <taxon>Eukaryota</taxon>
        <taxon>Metazoa</taxon>
        <taxon>Spiralia</taxon>
        <taxon>Lophotrochozoa</taxon>
        <taxon>Platyhelminthes</taxon>
        <taxon>Trematoda</taxon>
        <taxon>Digenea</taxon>
        <taxon>Opisthorchiida</taxon>
        <taxon>Opisthorchiata</taxon>
        <taxon>Opisthorchiidae</taxon>
        <taxon>Opisthorchis</taxon>
    </lineage>
</organism>